<evidence type="ECO:0000313" key="2">
    <source>
        <dbReference type="WBParaSite" id="maker-uti_cns_0008543-snap-gene-0.7-mRNA-1"/>
    </source>
</evidence>
<dbReference type="SUPFAM" id="SSF54001">
    <property type="entry name" value="Cysteine proteinases"/>
    <property type="match status" value="1"/>
</dbReference>
<name>A0A1I8HY44_9PLAT</name>
<dbReference type="WBParaSite" id="maker-uti_cns_0008543-snap-gene-0.7-mRNA-1">
    <property type="protein sequence ID" value="maker-uti_cns_0008543-snap-gene-0.7-mRNA-1"/>
    <property type="gene ID" value="maker-uti_cns_0008543-snap-gene-0.7"/>
</dbReference>
<accession>A0A1I8HY44</accession>
<keyword evidence="1" id="KW-1185">Reference proteome</keyword>
<reference evidence="2" key="1">
    <citation type="submission" date="2016-11" db="UniProtKB">
        <authorList>
            <consortium name="WormBaseParasite"/>
        </authorList>
    </citation>
    <scope>IDENTIFICATION</scope>
</reference>
<dbReference type="AlphaFoldDB" id="A0A1I8HY44"/>
<evidence type="ECO:0000313" key="1">
    <source>
        <dbReference type="Proteomes" id="UP000095280"/>
    </source>
</evidence>
<dbReference type="InterPro" id="IPR038765">
    <property type="entry name" value="Papain-like_cys_pep_sf"/>
</dbReference>
<dbReference type="Proteomes" id="UP000095280">
    <property type="component" value="Unplaced"/>
</dbReference>
<proteinExistence type="predicted"/>
<organism evidence="1 2">
    <name type="scientific">Macrostomum lignano</name>
    <dbReference type="NCBI Taxonomy" id="282301"/>
    <lineage>
        <taxon>Eukaryota</taxon>
        <taxon>Metazoa</taxon>
        <taxon>Spiralia</taxon>
        <taxon>Lophotrochozoa</taxon>
        <taxon>Platyhelminthes</taxon>
        <taxon>Rhabditophora</taxon>
        <taxon>Macrostomorpha</taxon>
        <taxon>Macrostomida</taxon>
        <taxon>Macrostomidae</taxon>
        <taxon>Macrostomum</taxon>
    </lineage>
</organism>
<protein>
    <submittedName>
        <fullName evidence="2">ULP_PROTEASE domain-containing protein</fullName>
    </submittedName>
</protein>
<sequence>IPNAYIATLAWQAKGNGITPLYHYEVETLGIAFCKMALKPSFQLQNLTGWPTLDKPARMPGHFIQQDSYSCGILVCLFAESVIRTQYTVLPEVIKNIPYQRLRIWNALVKAAIGSSGLCFTCGEEEPVQEVLLLTLQAPYWRGQARTRRYVDCLMADTGASDTA</sequence>